<dbReference type="InterPro" id="IPR036866">
    <property type="entry name" value="RibonucZ/Hydroxyglut_hydro"/>
</dbReference>
<evidence type="ECO:0000313" key="3">
    <source>
        <dbReference type="Proteomes" id="UP001284601"/>
    </source>
</evidence>
<dbReference type="CDD" id="cd07721">
    <property type="entry name" value="yflN-like_MBL-fold"/>
    <property type="match status" value="1"/>
</dbReference>
<sequence>MGSAAQTRAATTEEVARQYFAAVAARDPEAMAACWKAGGVDRLHGQATLVAPDDVRSYFTELFAAFPDMRVEVLSTTADDERCAVRWRLTATFAGPGRFQGFAPNGAHVSFEAVDVVQVADGLVAGNDAYLDGADVARQLGVLPPRDSGQERGMTKLVNARTALARRLQAGEPERVADGVWVVRGGLPRKLMNVYLLEDEGGVTLFDAGVASMAPALAAIGARMGGIRRVVLGHAHTDHRGAAPGLDAEVFCHAADRDDAEGDGGTHYMDLSQLDLHGRLLMPRLLEHWDGGPVQIAGTVAEGDEIAGFEVIHLPGHAPGLIGLWRASDRLALASDTFYTLDPQTGISGATRVPHRAFNHDHEQARASVEKLAALRPATAWSGHAQPLTGDVASELLRAAAAG</sequence>
<dbReference type="InterPro" id="IPR032710">
    <property type="entry name" value="NTF2-like_dom_sf"/>
</dbReference>
<dbReference type="SMART" id="SM00849">
    <property type="entry name" value="Lactamase_B"/>
    <property type="match status" value="1"/>
</dbReference>
<dbReference type="RefSeq" id="WP_318596805.1">
    <property type="nucleotide sequence ID" value="NZ_JAWSTH010000018.1"/>
</dbReference>
<keyword evidence="3" id="KW-1185">Reference proteome</keyword>
<gene>
    <name evidence="2" type="ORF">R7226_09325</name>
</gene>
<dbReference type="Gene3D" id="3.60.15.10">
    <property type="entry name" value="Ribonuclease Z/Hydroxyacylglutathione hydrolase-like"/>
    <property type="match status" value="1"/>
</dbReference>
<reference evidence="2 3" key="2">
    <citation type="submission" date="2023-10" db="EMBL/GenBank/DDBJ databases">
        <authorList>
            <person name="Han X.F."/>
        </authorList>
    </citation>
    <scope>NUCLEOTIDE SEQUENCE [LARGE SCALE GENOMIC DNA]</scope>
    <source>
        <strain evidence="2 3">KCTC 39840</strain>
    </source>
</reference>
<dbReference type="PANTHER" id="PTHR42951:SF17">
    <property type="entry name" value="METALLO-BETA-LACTAMASE DOMAIN-CONTAINING PROTEIN"/>
    <property type="match status" value="1"/>
</dbReference>
<dbReference type="SUPFAM" id="SSF54427">
    <property type="entry name" value="NTF2-like"/>
    <property type="match status" value="1"/>
</dbReference>
<dbReference type="Pfam" id="PF00753">
    <property type="entry name" value="Lactamase_B"/>
    <property type="match status" value="1"/>
</dbReference>
<proteinExistence type="predicted"/>
<accession>A0ABU4HMK8</accession>
<dbReference type="Proteomes" id="UP001284601">
    <property type="component" value="Unassembled WGS sequence"/>
</dbReference>
<dbReference type="Gene3D" id="3.10.450.50">
    <property type="match status" value="1"/>
</dbReference>
<comment type="caution">
    <text evidence="2">The sequence shown here is derived from an EMBL/GenBank/DDBJ whole genome shotgun (WGS) entry which is preliminary data.</text>
</comment>
<dbReference type="InterPro" id="IPR001279">
    <property type="entry name" value="Metallo-B-lactamas"/>
</dbReference>
<organism evidence="2 3">
    <name type="scientific">Conexibacter stalactiti</name>
    <dbReference type="NCBI Taxonomy" id="1940611"/>
    <lineage>
        <taxon>Bacteria</taxon>
        <taxon>Bacillati</taxon>
        <taxon>Actinomycetota</taxon>
        <taxon>Thermoleophilia</taxon>
        <taxon>Solirubrobacterales</taxon>
        <taxon>Conexibacteraceae</taxon>
        <taxon>Conexibacter</taxon>
    </lineage>
</organism>
<reference evidence="3" key="1">
    <citation type="submission" date="2023-07" db="EMBL/GenBank/DDBJ databases">
        <title>Conexibacter stalactiti sp. nov., isolated from stalactites in a lava cave and emended description of the genus Conexibacter.</title>
        <authorList>
            <person name="Lee S.D."/>
        </authorList>
    </citation>
    <scope>NUCLEOTIDE SEQUENCE [LARGE SCALE GENOMIC DNA]</scope>
    <source>
        <strain evidence="3">KCTC 39840</strain>
    </source>
</reference>
<dbReference type="InterPro" id="IPR050855">
    <property type="entry name" value="NDM-1-like"/>
</dbReference>
<dbReference type="InterPro" id="IPR009959">
    <property type="entry name" value="Cyclase_SnoaL-like"/>
</dbReference>
<name>A0ABU4HMK8_9ACTN</name>
<dbReference type="Pfam" id="PF07366">
    <property type="entry name" value="SnoaL"/>
    <property type="match status" value="1"/>
</dbReference>
<evidence type="ECO:0000259" key="1">
    <source>
        <dbReference type="SMART" id="SM00849"/>
    </source>
</evidence>
<protein>
    <submittedName>
        <fullName evidence="2">Ester cyclase</fullName>
    </submittedName>
</protein>
<evidence type="ECO:0000313" key="2">
    <source>
        <dbReference type="EMBL" id="MDW5594536.1"/>
    </source>
</evidence>
<dbReference type="EMBL" id="JAWSTH010000018">
    <property type="protein sequence ID" value="MDW5594536.1"/>
    <property type="molecule type" value="Genomic_DNA"/>
</dbReference>
<dbReference type="SUPFAM" id="SSF56281">
    <property type="entry name" value="Metallo-hydrolase/oxidoreductase"/>
    <property type="match status" value="1"/>
</dbReference>
<feature type="domain" description="Metallo-beta-lactamase" evidence="1">
    <location>
        <begin position="191"/>
        <end position="384"/>
    </location>
</feature>
<dbReference type="PANTHER" id="PTHR42951">
    <property type="entry name" value="METALLO-BETA-LACTAMASE DOMAIN-CONTAINING"/>
    <property type="match status" value="1"/>
</dbReference>